<keyword evidence="7" id="KW-0347">Helicase</keyword>
<dbReference type="GO" id="GO:0051607">
    <property type="term" value="P:defense response to virus"/>
    <property type="evidence" value="ECO:0007669"/>
    <property type="project" value="UniProtKB-KW"/>
</dbReference>
<dbReference type="PROSITE" id="PS51192">
    <property type="entry name" value="HELICASE_ATP_BIND_1"/>
    <property type="match status" value="1"/>
</dbReference>
<dbReference type="Gene3D" id="3.40.50.300">
    <property type="entry name" value="P-loop containing nucleotide triphosphate hydrolases"/>
    <property type="match status" value="2"/>
</dbReference>
<dbReference type="GO" id="GO:0003676">
    <property type="term" value="F:nucleic acid binding"/>
    <property type="evidence" value="ECO:0007669"/>
    <property type="project" value="InterPro"/>
</dbReference>
<evidence type="ECO:0000256" key="5">
    <source>
        <dbReference type="ARBA" id="ARBA00022741"/>
    </source>
</evidence>
<dbReference type="GO" id="GO:0005829">
    <property type="term" value="C:cytosol"/>
    <property type="evidence" value="ECO:0007669"/>
    <property type="project" value="TreeGrafter"/>
</dbReference>
<dbReference type="KEGG" id="spir:CWM47_30825"/>
<evidence type="ECO:0000259" key="12">
    <source>
        <dbReference type="PROSITE" id="PS51194"/>
    </source>
</evidence>
<dbReference type="Gene3D" id="1.10.3210.30">
    <property type="match status" value="1"/>
</dbReference>
<sequence length="758" mass="87643">MDFSVYKAKSDDPTHALCMTLEEHTRRVIRAATELVNRLPFTQTERTEWLEKAIRCAVWHDLGKIHPSFQLNLRKGTTVVSIRHELISLWFCEQFLTLPIDELFAIATHHKGIVSDGFKRLSFEEIGTDLSYHLTEDSKSVNNAEEIVKAWAILFDDTSPVLNNLSPATIYSHEISNLLMKDRQRNQPVDWLQLARMRGLLMAADHIGSAKTECDLPVWKRLELTDLYPTISTESKQLVRTAFRPFQIRMQEFKGDVILHAPTGSGKTEAALSWVYANQTENVRLFYILPYTASINAMVRRLKGVYGKERVTALHSKALDFFYEEAINETNNFQRSEQIARNKRSASRELFYPVKVATLHQVLKHALHGKGWDMSLFDYHNALFIVDEFHTYDAHLTGMMLATLKWLKHFCNAKILLMSATIPKFLLDRIITELFDGDKLRIVRPKAKEPADAEILKRIRHKLVCHPQQMISNSLSQITTILEESKKTVLIIVNNVKSCQELAKAFAKYEPKLLHGGFHREERSEIEKAITASDKSKRPRLLIATQAVEVSLDIDYDIAFIENAPMDALIQRFGRVNRAGKRKKPSEIHLFEQSIGNTKRIYDEAIVKETWRVLSTLDSQELSEQNLVDACDEVYVNGYTDEQERNFQIGFTHDRIANFETSFFAGDWSDWVEDVIEKSNLKIDILCHNLRCEFEKRRAEGRYIEASQLFVQVYPWECPKEYQNKLEDKQNTLVATNLKYDSGIGYQRIERSPDFNFL</sequence>
<evidence type="ECO:0000259" key="11">
    <source>
        <dbReference type="PROSITE" id="PS51192"/>
    </source>
</evidence>
<evidence type="ECO:0008006" key="16">
    <source>
        <dbReference type="Google" id="ProtNLM"/>
    </source>
</evidence>
<proteinExistence type="inferred from homology"/>
<organism evidence="14 15">
    <name type="scientific">Spirosoma pollinicola</name>
    <dbReference type="NCBI Taxonomy" id="2057025"/>
    <lineage>
        <taxon>Bacteria</taxon>
        <taxon>Pseudomonadati</taxon>
        <taxon>Bacteroidota</taxon>
        <taxon>Cytophagia</taxon>
        <taxon>Cytophagales</taxon>
        <taxon>Cytophagaceae</taxon>
        <taxon>Spirosoma</taxon>
    </lineage>
</organism>
<dbReference type="Pfam" id="PF00270">
    <property type="entry name" value="DEAD"/>
    <property type="match status" value="1"/>
</dbReference>
<dbReference type="GO" id="GO:0005524">
    <property type="term" value="F:ATP binding"/>
    <property type="evidence" value="ECO:0007669"/>
    <property type="project" value="UniProtKB-KW"/>
</dbReference>
<dbReference type="InterPro" id="IPR038257">
    <property type="entry name" value="CRISPR-assoc_Cas3_HD_sf"/>
</dbReference>
<evidence type="ECO:0000313" key="15">
    <source>
        <dbReference type="Proteomes" id="UP000232883"/>
    </source>
</evidence>
<dbReference type="InterPro" id="IPR014001">
    <property type="entry name" value="Helicase_ATP-bd"/>
</dbReference>
<keyword evidence="9" id="KW-0051">Antiviral defense</keyword>
<feature type="domain" description="Helicase C-terminal" evidence="12">
    <location>
        <begin position="474"/>
        <end position="628"/>
    </location>
</feature>
<feature type="domain" description="Helicase ATP-binding" evidence="11">
    <location>
        <begin position="248"/>
        <end position="440"/>
    </location>
</feature>
<dbReference type="RefSeq" id="WP_100992407.1">
    <property type="nucleotide sequence ID" value="NZ_CP025096.1"/>
</dbReference>
<dbReference type="Proteomes" id="UP000232883">
    <property type="component" value="Chromosome"/>
</dbReference>
<dbReference type="PANTHER" id="PTHR47959:SF16">
    <property type="entry name" value="CRISPR-ASSOCIATED NUCLEASE_HELICASE CAS3-RELATED"/>
    <property type="match status" value="1"/>
</dbReference>
<comment type="similarity">
    <text evidence="2">In the central section; belongs to the CRISPR-associated helicase Cas3 family.</text>
</comment>
<dbReference type="SMART" id="SM00487">
    <property type="entry name" value="DEXDc"/>
    <property type="match status" value="1"/>
</dbReference>
<reference evidence="14 15" key="1">
    <citation type="submission" date="2017-11" db="EMBL/GenBank/DDBJ databases">
        <title>Taxonomic description and genome sequences of Spirosoma HA7 sp. nov., isolated from pollen microhabitat of Corylus avellana.</title>
        <authorList>
            <person name="Ambika Manirajan B."/>
            <person name="Suarez C."/>
            <person name="Ratering S."/>
            <person name="Geissler-Plaum R."/>
            <person name="Cardinale M."/>
            <person name="Sylvia S."/>
        </authorList>
    </citation>
    <scope>NUCLEOTIDE SEQUENCE [LARGE SCALE GENOMIC DNA]</scope>
    <source>
        <strain evidence="14 15">HA7</strain>
    </source>
</reference>
<dbReference type="SUPFAM" id="SSF109604">
    <property type="entry name" value="HD-domain/PDEase-like"/>
    <property type="match status" value="1"/>
</dbReference>
<accession>A0A2K8Z7J1</accession>
<evidence type="ECO:0000313" key="14">
    <source>
        <dbReference type="EMBL" id="AUD05856.1"/>
    </source>
</evidence>
<dbReference type="GO" id="GO:0004518">
    <property type="term" value="F:nuclease activity"/>
    <property type="evidence" value="ECO:0007669"/>
    <property type="project" value="UniProtKB-KW"/>
</dbReference>
<keyword evidence="5" id="KW-0547">Nucleotide-binding</keyword>
<dbReference type="OrthoDB" id="9810236at2"/>
<dbReference type="Pfam" id="PF22590">
    <property type="entry name" value="Cas3-like_C_2"/>
    <property type="match status" value="1"/>
</dbReference>
<dbReference type="SMART" id="SM00490">
    <property type="entry name" value="HELICc"/>
    <property type="match status" value="1"/>
</dbReference>
<keyword evidence="4" id="KW-0479">Metal-binding</keyword>
<dbReference type="EMBL" id="CP025096">
    <property type="protein sequence ID" value="AUD05856.1"/>
    <property type="molecule type" value="Genomic_DNA"/>
</dbReference>
<dbReference type="GO" id="GO:0046872">
    <property type="term" value="F:metal ion binding"/>
    <property type="evidence" value="ECO:0007669"/>
    <property type="project" value="UniProtKB-KW"/>
</dbReference>
<evidence type="ECO:0000256" key="2">
    <source>
        <dbReference type="ARBA" id="ARBA00009046"/>
    </source>
</evidence>
<dbReference type="InterPro" id="IPR027417">
    <property type="entry name" value="P-loop_NTPase"/>
</dbReference>
<dbReference type="NCBIfam" id="TIGR01587">
    <property type="entry name" value="cas3_core"/>
    <property type="match status" value="1"/>
</dbReference>
<evidence type="ECO:0000256" key="10">
    <source>
        <dbReference type="ARBA" id="ARBA00038437"/>
    </source>
</evidence>
<dbReference type="PANTHER" id="PTHR47959">
    <property type="entry name" value="ATP-DEPENDENT RNA HELICASE RHLE-RELATED"/>
    <property type="match status" value="1"/>
</dbReference>
<evidence type="ECO:0000256" key="7">
    <source>
        <dbReference type="ARBA" id="ARBA00022806"/>
    </source>
</evidence>
<dbReference type="InterPro" id="IPR006474">
    <property type="entry name" value="Helicase_Cas3_CRISPR-ass_core"/>
</dbReference>
<dbReference type="NCBIfam" id="TIGR01596">
    <property type="entry name" value="cas3_HD"/>
    <property type="match status" value="1"/>
</dbReference>
<dbReference type="GO" id="GO:0003724">
    <property type="term" value="F:RNA helicase activity"/>
    <property type="evidence" value="ECO:0007669"/>
    <property type="project" value="TreeGrafter"/>
</dbReference>
<comment type="similarity">
    <text evidence="1">In the N-terminal section; belongs to the CRISPR-associated nuclease Cas3-HD family.</text>
</comment>
<dbReference type="SUPFAM" id="SSF52540">
    <property type="entry name" value="P-loop containing nucleoside triphosphate hydrolases"/>
    <property type="match status" value="1"/>
</dbReference>
<keyword evidence="15" id="KW-1185">Reference proteome</keyword>
<dbReference type="InterPro" id="IPR006483">
    <property type="entry name" value="CRISPR-assoc_Cas3_HD"/>
</dbReference>
<comment type="similarity">
    <text evidence="10">Belongs to the DEAD box helicase family.</text>
</comment>
<evidence type="ECO:0000256" key="6">
    <source>
        <dbReference type="ARBA" id="ARBA00022801"/>
    </source>
</evidence>
<evidence type="ECO:0000256" key="8">
    <source>
        <dbReference type="ARBA" id="ARBA00022840"/>
    </source>
</evidence>
<dbReference type="InterPro" id="IPR050079">
    <property type="entry name" value="DEAD_box_RNA_helicase"/>
</dbReference>
<dbReference type="InterPro" id="IPR001650">
    <property type="entry name" value="Helicase_C-like"/>
</dbReference>
<dbReference type="InterPro" id="IPR054712">
    <property type="entry name" value="Cas3-like_dom"/>
</dbReference>
<protein>
    <recommendedName>
        <fullName evidence="16">CRISPR-associated helicase/endonuclease Cas3</fullName>
    </recommendedName>
</protein>
<evidence type="ECO:0000256" key="3">
    <source>
        <dbReference type="ARBA" id="ARBA00022722"/>
    </source>
</evidence>
<dbReference type="CDD" id="cd09641">
    <property type="entry name" value="Cas3''_I"/>
    <property type="match status" value="1"/>
</dbReference>
<name>A0A2K8Z7J1_9BACT</name>
<evidence type="ECO:0000259" key="13">
    <source>
        <dbReference type="PROSITE" id="PS51643"/>
    </source>
</evidence>
<dbReference type="GO" id="GO:0016787">
    <property type="term" value="F:hydrolase activity"/>
    <property type="evidence" value="ECO:0007669"/>
    <property type="project" value="UniProtKB-KW"/>
</dbReference>
<dbReference type="PROSITE" id="PS51643">
    <property type="entry name" value="HD_CAS3"/>
    <property type="match status" value="1"/>
</dbReference>
<keyword evidence="6" id="KW-0378">Hydrolase</keyword>
<evidence type="ECO:0000256" key="9">
    <source>
        <dbReference type="ARBA" id="ARBA00023118"/>
    </source>
</evidence>
<dbReference type="AlphaFoldDB" id="A0A2K8Z7J1"/>
<gene>
    <name evidence="14" type="ORF">CWM47_30825</name>
</gene>
<keyword evidence="8" id="KW-0067">ATP-binding</keyword>
<evidence type="ECO:0000256" key="1">
    <source>
        <dbReference type="ARBA" id="ARBA00006847"/>
    </source>
</evidence>
<dbReference type="PROSITE" id="PS51194">
    <property type="entry name" value="HELICASE_CTER"/>
    <property type="match status" value="1"/>
</dbReference>
<dbReference type="InterPro" id="IPR011545">
    <property type="entry name" value="DEAD/DEAH_box_helicase_dom"/>
</dbReference>
<feature type="domain" description="HD Cas3-type" evidence="13">
    <location>
        <begin position="14"/>
        <end position="207"/>
    </location>
</feature>
<dbReference type="Pfam" id="PF18019">
    <property type="entry name" value="Cas3_HD"/>
    <property type="match status" value="1"/>
</dbReference>
<evidence type="ECO:0000256" key="4">
    <source>
        <dbReference type="ARBA" id="ARBA00022723"/>
    </source>
</evidence>
<keyword evidence="3" id="KW-0540">Nuclease</keyword>